<sequence>MSSAQAWYTMQDVLEDLSVMGQTTDLDASFIVKGERPPPTYTSVEDDDEFQLLFNGAISNDVPNDSVEPDLKGIADLLRMVEHDESSSRESPADISISKLNPNISEFAPKDGEFQPLPNGAVSNDIPNGSVKPDLKGITDLLRMVEDNESSSRDSPTDVISISKLNPNVREFVPNGIIVQNNTSENNNKVKSAVSNVNRSLADDVGEEDYTKTHSEASNVNKSLKNNVNSSLKHDVKAQANDFTKILGNKIDLSELKPKDINDVADKLRDKISDSSRAVTPQQKKERNVAITALLKLYSAKLDDTAQSKTDDHENEPLKLVTPDFFVKNEKSEYTCNKTSEDEEDSYEESIHNENVKENITNDRTSTDFCVPTSVDSSVQESIDKVNTWFNDSKSSPVKRPIVSFEPPIFKKKEQRNIQSPKPDADQMCSKGTSSHSALYKPSKYAEDLCKIYTKRTEQRNNESQNIWTKLEAQLRAKDEKLKKEKVEEQNGI</sequence>
<organism evidence="2 4">
    <name type="scientific">Galleria mellonella</name>
    <name type="common">Greater wax moth</name>
    <dbReference type="NCBI Taxonomy" id="7137"/>
    <lineage>
        <taxon>Eukaryota</taxon>
        <taxon>Metazoa</taxon>
        <taxon>Ecdysozoa</taxon>
        <taxon>Arthropoda</taxon>
        <taxon>Hexapoda</taxon>
        <taxon>Insecta</taxon>
        <taxon>Pterygota</taxon>
        <taxon>Neoptera</taxon>
        <taxon>Endopterygota</taxon>
        <taxon>Lepidoptera</taxon>
        <taxon>Glossata</taxon>
        <taxon>Ditrysia</taxon>
        <taxon>Pyraloidea</taxon>
        <taxon>Pyralidae</taxon>
        <taxon>Galleriinae</taxon>
        <taxon>Galleria</taxon>
    </lineage>
</organism>
<dbReference type="GeneID" id="113511403"/>
<keyword evidence="2" id="KW-1185">Reference proteome</keyword>
<accession>A0A6J1WIC5</accession>
<proteinExistence type="predicted"/>
<dbReference type="RefSeq" id="XP_026750839.2">
    <property type="nucleotide sequence ID" value="XM_026895038.3"/>
</dbReference>
<protein>
    <submittedName>
        <fullName evidence="3 4">Uncharacterized protein LOC113511403</fullName>
    </submittedName>
</protein>
<evidence type="ECO:0000256" key="1">
    <source>
        <dbReference type="SAM" id="MobiDB-lite"/>
    </source>
</evidence>
<name>A0A6J1WIC5_GALME</name>
<dbReference type="AlphaFoldDB" id="A0A6J1WIC5"/>
<evidence type="ECO:0000313" key="4">
    <source>
        <dbReference type="RefSeq" id="XP_026750839.2"/>
    </source>
</evidence>
<evidence type="ECO:0000313" key="3">
    <source>
        <dbReference type="RefSeq" id="XP_026750833.2"/>
    </source>
</evidence>
<dbReference type="Proteomes" id="UP001652740">
    <property type="component" value="Unplaced"/>
</dbReference>
<dbReference type="RefSeq" id="XP_026750833.2">
    <property type="nucleotide sequence ID" value="XM_026895032.3"/>
</dbReference>
<gene>
    <name evidence="3 4" type="primary">LOC113511403</name>
</gene>
<reference evidence="3 4" key="1">
    <citation type="submission" date="2025-05" db="UniProtKB">
        <authorList>
            <consortium name="RefSeq"/>
        </authorList>
    </citation>
    <scope>IDENTIFICATION</scope>
    <source>
        <tissue evidence="3 4">Whole larvae</tissue>
    </source>
</reference>
<dbReference type="KEGG" id="gmw:113511403"/>
<evidence type="ECO:0000313" key="2">
    <source>
        <dbReference type="Proteomes" id="UP001652740"/>
    </source>
</evidence>
<feature type="region of interest" description="Disordered" evidence="1">
    <location>
        <begin position="410"/>
        <end position="438"/>
    </location>
</feature>